<reference evidence="2 3" key="1">
    <citation type="submission" date="2014-02" db="EMBL/GenBank/DDBJ databases">
        <title>Whole genome sequence of Sphingobium chlorophenolicum NBRC 16172.</title>
        <authorList>
            <person name="Gan H.M."/>
            <person name="Gan H.Y."/>
            <person name="Chew T.H."/>
            <person name="Savka M.A."/>
        </authorList>
    </citation>
    <scope>NUCLEOTIDE SEQUENCE [LARGE SCALE GENOMIC DNA]</scope>
    <source>
        <strain evidence="2 3">NBRC 16172</strain>
    </source>
</reference>
<dbReference type="AlphaFoldDB" id="A0A081RDY3"/>
<dbReference type="Gene3D" id="3.10.129.10">
    <property type="entry name" value="Hotdog Thioesterase"/>
    <property type="match status" value="1"/>
</dbReference>
<feature type="domain" description="Thioesterase" evidence="1">
    <location>
        <begin position="35"/>
        <end position="111"/>
    </location>
</feature>
<sequence length="138" mass="14612">MGNYAELLGIKIVDGAPGAPLCLLPFSDDLEGRRGFLHGGVIAGLLELAAYRALNHALGAHHGMALKPVNVTVDFMRNGAPRQSFAQGRIMKLGSRIANIHAQAWQEDPDRPIAAARMNFLLEPASGQPAGPPVQSLA</sequence>
<comment type="caution">
    <text evidence="2">The sequence shown here is derived from an EMBL/GenBank/DDBJ whole genome shotgun (WGS) entry which is preliminary data.</text>
</comment>
<gene>
    <name evidence="2" type="ORF">BV95_02269</name>
</gene>
<organism evidence="2 3">
    <name type="scientific">Sphingobium chlorophenolicum</name>
    <dbReference type="NCBI Taxonomy" id="46429"/>
    <lineage>
        <taxon>Bacteria</taxon>
        <taxon>Pseudomonadati</taxon>
        <taxon>Pseudomonadota</taxon>
        <taxon>Alphaproteobacteria</taxon>
        <taxon>Sphingomonadales</taxon>
        <taxon>Sphingomonadaceae</taxon>
        <taxon>Sphingobium</taxon>
    </lineage>
</organism>
<dbReference type="EMBL" id="JFHR01000023">
    <property type="protein sequence ID" value="KEQ53406.1"/>
    <property type="molecule type" value="Genomic_DNA"/>
</dbReference>
<dbReference type="OrthoDB" id="9813158at2"/>
<protein>
    <submittedName>
        <fullName evidence="2">Phenylacetic acid degradation-like protein</fullName>
    </submittedName>
</protein>
<dbReference type="GO" id="GO:0016790">
    <property type="term" value="F:thiolester hydrolase activity"/>
    <property type="evidence" value="ECO:0007669"/>
    <property type="project" value="UniProtKB-ARBA"/>
</dbReference>
<evidence type="ECO:0000313" key="3">
    <source>
        <dbReference type="Proteomes" id="UP000028411"/>
    </source>
</evidence>
<dbReference type="eggNOG" id="COG2050">
    <property type="taxonomic scope" value="Bacteria"/>
</dbReference>
<dbReference type="CDD" id="cd03443">
    <property type="entry name" value="PaaI_thioesterase"/>
    <property type="match status" value="1"/>
</dbReference>
<dbReference type="InterPro" id="IPR006683">
    <property type="entry name" value="Thioestr_dom"/>
</dbReference>
<name>A0A081RDY3_SPHCR</name>
<evidence type="ECO:0000313" key="2">
    <source>
        <dbReference type="EMBL" id="KEQ53406.1"/>
    </source>
</evidence>
<accession>A0A081RDY3</accession>
<dbReference type="SUPFAM" id="SSF54637">
    <property type="entry name" value="Thioesterase/thiol ester dehydrase-isomerase"/>
    <property type="match status" value="1"/>
</dbReference>
<dbReference type="InterPro" id="IPR029069">
    <property type="entry name" value="HotDog_dom_sf"/>
</dbReference>
<dbReference type="Pfam" id="PF03061">
    <property type="entry name" value="4HBT"/>
    <property type="match status" value="1"/>
</dbReference>
<proteinExistence type="predicted"/>
<dbReference type="PATRIC" id="fig|46429.4.peg.2245"/>
<dbReference type="Proteomes" id="UP000028411">
    <property type="component" value="Unassembled WGS sequence"/>
</dbReference>
<dbReference type="RefSeq" id="WP_051749725.1">
    <property type="nucleotide sequence ID" value="NZ_JFHR01000023.1"/>
</dbReference>
<evidence type="ECO:0000259" key="1">
    <source>
        <dbReference type="Pfam" id="PF03061"/>
    </source>
</evidence>